<protein>
    <submittedName>
        <fullName evidence="2">Putative F-box/FBD/LRR-repeat protein</fullName>
    </submittedName>
</protein>
<comment type="caution">
    <text evidence="2">The sequence shown here is derived from an EMBL/GenBank/DDBJ whole genome shotgun (WGS) entry which is preliminary data.</text>
</comment>
<proteinExistence type="predicted"/>
<gene>
    <name evidence="2" type="ORF">COCNU_04G007380</name>
</gene>
<dbReference type="AlphaFoldDB" id="A0A8K0I6K5"/>
<name>A0A8K0I6K5_COCNU</name>
<accession>A0A8K0I6K5</accession>
<keyword evidence="3" id="KW-1185">Reference proteome</keyword>
<feature type="domain" description="At1g61320/AtMIF1 LRR" evidence="1">
    <location>
        <begin position="60"/>
        <end position="328"/>
    </location>
</feature>
<dbReference type="PANTHER" id="PTHR34145:SF65">
    <property type="entry name" value="FBD DOMAIN-CONTAINING PROTEIN"/>
    <property type="match status" value="1"/>
</dbReference>
<evidence type="ECO:0000313" key="3">
    <source>
        <dbReference type="Proteomes" id="UP000797356"/>
    </source>
</evidence>
<dbReference type="Pfam" id="PF23622">
    <property type="entry name" value="LRR_At1g61320_AtMIF1"/>
    <property type="match status" value="1"/>
</dbReference>
<sequence>MCQRTGVLSKQWKDLWRHRFPRVITLDFSEQHSGGLEPDDLAAQIRLILLKYHCWWIDSFHLSLFMFDHLRESVTSWIKHVVSRGVEDINLDFHPGQFLRQDDHLLTFESRFTLFEHYFQDTNGCDPMIVVMSLRWCSLHPDFSFQSFRSLEVLCLFQVDLTDIMVERLVSNCPLLEALELRECDLLVYIQVSHPNSRIRRLAVIDCLNVEDIKVSATNLQVFHSHGKFPKRYLFDSTPSLNDVIMTSCIEEHLRKAEMIVEHNHVEVLTQCSRALQHIFGSTNSNFGAFGNLRELQLAMMQMTNENVMDIFHLFREFNFPLLEKIFIEFPTDLKDTPVFNFMNLPTAVAPEIHQFQELQE</sequence>
<dbReference type="InterPro" id="IPR053772">
    <property type="entry name" value="At1g61320/At1g61330-like"/>
</dbReference>
<dbReference type="InterPro" id="IPR055357">
    <property type="entry name" value="LRR_At1g61320_AtMIF1"/>
</dbReference>
<dbReference type="EMBL" id="CM017875">
    <property type="protein sequence ID" value="KAG1338432.1"/>
    <property type="molecule type" value="Genomic_DNA"/>
</dbReference>
<dbReference type="Proteomes" id="UP000797356">
    <property type="component" value="Chromosome 4"/>
</dbReference>
<dbReference type="PANTHER" id="PTHR34145">
    <property type="entry name" value="OS02G0105600 PROTEIN"/>
    <property type="match status" value="1"/>
</dbReference>
<reference evidence="2" key="1">
    <citation type="journal article" date="2017" name="Gigascience">
        <title>The genome draft of coconut (Cocos nucifera).</title>
        <authorList>
            <person name="Xiao Y."/>
            <person name="Xu P."/>
            <person name="Fan H."/>
            <person name="Baudouin L."/>
            <person name="Xia W."/>
            <person name="Bocs S."/>
            <person name="Xu J."/>
            <person name="Li Q."/>
            <person name="Guo A."/>
            <person name="Zhou L."/>
            <person name="Li J."/>
            <person name="Wu Y."/>
            <person name="Ma Z."/>
            <person name="Armero A."/>
            <person name="Issali A.E."/>
            <person name="Liu N."/>
            <person name="Peng M."/>
            <person name="Yang Y."/>
        </authorList>
    </citation>
    <scope>NUCLEOTIDE SEQUENCE</scope>
    <source>
        <tissue evidence="2">Spear leaf of Hainan Tall coconut</tissue>
    </source>
</reference>
<organism evidence="2 3">
    <name type="scientific">Cocos nucifera</name>
    <name type="common">Coconut palm</name>
    <dbReference type="NCBI Taxonomy" id="13894"/>
    <lineage>
        <taxon>Eukaryota</taxon>
        <taxon>Viridiplantae</taxon>
        <taxon>Streptophyta</taxon>
        <taxon>Embryophyta</taxon>
        <taxon>Tracheophyta</taxon>
        <taxon>Spermatophyta</taxon>
        <taxon>Magnoliopsida</taxon>
        <taxon>Liliopsida</taxon>
        <taxon>Arecaceae</taxon>
        <taxon>Arecoideae</taxon>
        <taxon>Cocoseae</taxon>
        <taxon>Attaleinae</taxon>
        <taxon>Cocos</taxon>
    </lineage>
</organism>
<dbReference type="Gene3D" id="3.80.10.10">
    <property type="entry name" value="Ribonuclease Inhibitor"/>
    <property type="match status" value="1"/>
</dbReference>
<reference evidence="2" key="2">
    <citation type="submission" date="2019-07" db="EMBL/GenBank/DDBJ databases">
        <authorList>
            <person name="Yang Y."/>
            <person name="Bocs S."/>
            <person name="Baudouin L."/>
        </authorList>
    </citation>
    <scope>NUCLEOTIDE SEQUENCE</scope>
    <source>
        <tissue evidence="2">Spear leaf of Hainan Tall coconut</tissue>
    </source>
</reference>
<evidence type="ECO:0000259" key="1">
    <source>
        <dbReference type="Pfam" id="PF23622"/>
    </source>
</evidence>
<evidence type="ECO:0000313" key="2">
    <source>
        <dbReference type="EMBL" id="KAG1338432.1"/>
    </source>
</evidence>
<dbReference type="InterPro" id="IPR032675">
    <property type="entry name" value="LRR_dom_sf"/>
</dbReference>
<dbReference type="OrthoDB" id="778457at2759"/>
<dbReference type="SUPFAM" id="SSF52047">
    <property type="entry name" value="RNI-like"/>
    <property type="match status" value="1"/>
</dbReference>